<dbReference type="RefSeq" id="WP_066185178.1">
    <property type="nucleotide sequence ID" value="NZ_LCUJ01000001.1"/>
</dbReference>
<dbReference type="Proteomes" id="UP000093281">
    <property type="component" value="Unassembled WGS sequence"/>
</dbReference>
<comment type="caution">
    <text evidence="1">The sequence shown here is derived from an EMBL/GenBank/DDBJ whole genome shotgun (WGS) entry which is preliminary data.</text>
</comment>
<accession>A0A1C0B904</accession>
<gene>
    <name evidence="1" type="ORF">AAX29_00054</name>
</gene>
<dbReference type="Pfam" id="PF15592">
    <property type="entry name" value="Imm41"/>
    <property type="match status" value="1"/>
</dbReference>
<name>A0A1C0B904_9BACT</name>
<dbReference type="OrthoDB" id="5361782at2"/>
<evidence type="ECO:0000313" key="2">
    <source>
        <dbReference type="Proteomes" id="UP000093281"/>
    </source>
</evidence>
<dbReference type="AlphaFoldDB" id="A0A1C0B904"/>
<evidence type="ECO:0000313" key="1">
    <source>
        <dbReference type="EMBL" id="OCM00064.1"/>
    </source>
</evidence>
<proteinExistence type="predicted"/>
<dbReference type="InterPro" id="IPR028959">
    <property type="entry name" value="Imm41"/>
</dbReference>
<protein>
    <submittedName>
        <fullName evidence="1">Uncharacterized protein</fullName>
    </submittedName>
</protein>
<dbReference type="EMBL" id="LCUJ01000001">
    <property type="protein sequence ID" value="OCM00064.1"/>
    <property type="molecule type" value="Genomic_DNA"/>
</dbReference>
<organism evidence="1 2">
    <name type="scientific">Aliarcobacter thereius</name>
    <dbReference type="NCBI Taxonomy" id="544718"/>
    <lineage>
        <taxon>Bacteria</taxon>
        <taxon>Pseudomonadati</taxon>
        <taxon>Campylobacterota</taxon>
        <taxon>Epsilonproteobacteria</taxon>
        <taxon>Campylobacterales</taxon>
        <taxon>Arcobacteraceae</taxon>
        <taxon>Aliarcobacter</taxon>
    </lineage>
</organism>
<sequence>MNIDIFYKNVTQSDKFDKNSFVGKIIYNMTWSDIDYWELDYILIQISEYYMDKILPKEIFAGIICIYLDVIGIQNKLELSITNEYYKIDEDIPNILDRFERLNFFLKNLVFKQTIKNIDFFYMPKEIL</sequence>
<reference evidence="2" key="1">
    <citation type="submission" date="2015-05" db="EMBL/GenBank/DDBJ databases">
        <authorList>
            <person name="Rovetto F."/>
            <person name="Cocolin L."/>
            <person name="Illeghems K."/>
            <person name="Van Nieuwerburgh F."/>
            <person name="Houf K."/>
        </authorList>
    </citation>
    <scope>NUCLEOTIDE SEQUENCE [LARGE SCALE GENOMIC DNA]</scope>
    <source>
        <strain evidence="2">DU22</strain>
    </source>
</reference>